<protein>
    <submittedName>
        <fullName evidence="2">Uncharacterized protein</fullName>
    </submittedName>
</protein>
<evidence type="ECO:0000313" key="2">
    <source>
        <dbReference type="EMBL" id="KAH0445985.1"/>
    </source>
</evidence>
<gene>
    <name evidence="2" type="ORF">IEQ34_025184</name>
</gene>
<organism evidence="2 3">
    <name type="scientific">Dendrobium chrysotoxum</name>
    <name type="common">Orchid</name>
    <dbReference type="NCBI Taxonomy" id="161865"/>
    <lineage>
        <taxon>Eukaryota</taxon>
        <taxon>Viridiplantae</taxon>
        <taxon>Streptophyta</taxon>
        <taxon>Embryophyta</taxon>
        <taxon>Tracheophyta</taxon>
        <taxon>Spermatophyta</taxon>
        <taxon>Magnoliopsida</taxon>
        <taxon>Liliopsida</taxon>
        <taxon>Asparagales</taxon>
        <taxon>Orchidaceae</taxon>
        <taxon>Epidendroideae</taxon>
        <taxon>Malaxideae</taxon>
        <taxon>Dendrobiinae</taxon>
        <taxon>Dendrobium</taxon>
    </lineage>
</organism>
<dbReference type="EMBL" id="JAGFBR010000292">
    <property type="protein sequence ID" value="KAH0445985.1"/>
    <property type="molecule type" value="Genomic_DNA"/>
</dbReference>
<feature type="region of interest" description="Disordered" evidence="1">
    <location>
        <begin position="39"/>
        <end position="62"/>
    </location>
</feature>
<dbReference type="AlphaFoldDB" id="A0AAV7FQV5"/>
<name>A0AAV7FQV5_DENCH</name>
<reference evidence="2 3" key="1">
    <citation type="journal article" date="2021" name="Hortic Res">
        <title>Chromosome-scale assembly of the Dendrobium chrysotoxum genome enhances the understanding of orchid evolution.</title>
        <authorList>
            <person name="Zhang Y."/>
            <person name="Zhang G.Q."/>
            <person name="Zhang D."/>
            <person name="Liu X.D."/>
            <person name="Xu X.Y."/>
            <person name="Sun W.H."/>
            <person name="Yu X."/>
            <person name="Zhu X."/>
            <person name="Wang Z.W."/>
            <person name="Zhao X."/>
            <person name="Zhong W.Y."/>
            <person name="Chen H."/>
            <person name="Yin W.L."/>
            <person name="Huang T."/>
            <person name="Niu S.C."/>
            <person name="Liu Z.J."/>
        </authorList>
    </citation>
    <scope>NUCLEOTIDE SEQUENCE [LARGE SCALE GENOMIC DNA]</scope>
    <source>
        <strain evidence="2">Lindl</strain>
    </source>
</reference>
<comment type="caution">
    <text evidence="2">The sequence shown here is derived from an EMBL/GenBank/DDBJ whole genome shotgun (WGS) entry which is preliminary data.</text>
</comment>
<proteinExistence type="predicted"/>
<sequence length="76" mass="8703">MRDCMKRSLSSSINHSALERPSPRTKAWLSQLRSWEGEYRTSNTTDPRLMPKPRSDMTSSSMTIRCATILQRTATV</sequence>
<keyword evidence="3" id="KW-1185">Reference proteome</keyword>
<dbReference type="Proteomes" id="UP000775213">
    <property type="component" value="Unassembled WGS sequence"/>
</dbReference>
<evidence type="ECO:0000256" key="1">
    <source>
        <dbReference type="SAM" id="MobiDB-lite"/>
    </source>
</evidence>
<evidence type="ECO:0000313" key="3">
    <source>
        <dbReference type="Proteomes" id="UP000775213"/>
    </source>
</evidence>
<accession>A0AAV7FQV5</accession>
<feature type="region of interest" description="Disordered" evidence="1">
    <location>
        <begin position="1"/>
        <end position="25"/>
    </location>
</feature>